<dbReference type="Proteomes" id="UP001151760">
    <property type="component" value="Unassembled WGS sequence"/>
</dbReference>
<organism evidence="1 2">
    <name type="scientific">Tanacetum coccineum</name>
    <dbReference type="NCBI Taxonomy" id="301880"/>
    <lineage>
        <taxon>Eukaryota</taxon>
        <taxon>Viridiplantae</taxon>
        <taxon>Streptophyta</taxon>
        <taxon>Embryophyta</taxon>
        <taxon>Tracheophyta</taxon>
        <taxon>Spermatophyta</taxon>
        <taxon>Magnoliopsida</taxon>
        <taxon>eudicotyledons</taxon>
        <taxon>Gunneridae</taxon>
        <taxon>Pentapetalae</taxon>
        <taxon>asterids</taxon>
        <taxon>campanulids</taxon>
        <taxon>Asterales</taxon>
        <taxon>Asteraceae</taxon>
        <taxon>Asteroideae</taxon>
        <taxon>Anthemideae</taxon>
        <taxon>Anthemidinae</taxon>
        <taxon>Tanacetum</taxon>
    </lineage>
</organism>
<evidence type="ECO:0000313" key="2">
    <source>
        <dbReference type="Proteomes" id="UP001151760"/>
    </source>
</evidence>
<dbReference type="PANTHER" id="PTHR47592">
    <property type="entry name" value="PBF68 PROTEIN"/>
    <property type="match status" value="1"/>
</dbReference>
<accession>A0ABQ5GYS4</accession>
<dbReference type="EMBL" id="BQNB010019026">
    <property type="protein sequence ID" value="GJT80803.1"/>
    <property type="molecule type" value="Genomic_DNA"/>
</dbReference>
<keyword evidence="2" id="KW-1185">Reference proteome</keyword>
<evidence type="ECO:0000313" key="1">
    <source>
        <dbReference type="EMBL" id="GJT80803.1"/>
    </source>
</evidence>
<sequence>MSQVQDLQVVLHDIHAEGMNLSEMFQVVARIKKLPPRWVDFKNYLKHKRKEMSVEDLIVRLRIEEDNKLALKKSYVTESAKENVVEAGHSSNANKGKAFVRGKGKMSNLGPKGKAFENKFKDETWFFESERGKGRGVKEKHIGLSNDLAKNVGNDEANDTSNVVCSAVDESVAKNLGSNDVNTPIVNMEKPLKPNMGAHINDIANVEWRTRFKEDLGEKLKLRWADGGRGGSIVRIGGKGGSIAGIGGGSLAKRSMESNDGLVGEGFVVVGSKFMASGEECLDGWVRAGRREVKGGGVVFGVSRILLGEIPRDIMGDSSGEAFEVDGGAD</sequence>
<name>A0ABQ5GYS4_9ASTR</name>
<dbReference type="PANTHER" id="PTHR47592:SF27">
    <property type="entry name" value="OS08G0421700 PROTEIN"/>
    <property type="match status" value="1"/>
</dbReference>
<gene>
    <name evidence="1" type="ORF">Tco_1055145</name>
</gene>
<protein>
    <submittedName>
        <fullName evidence="1">Uncharacterized protein</fullName>
    </submittedName>
</protein>
<reference evidence="1" key="2">
    <citation type="submission" date="2022-01" db="EMBL/GenBank/DDBJ databases">
        <authorList>
            <person name="Yamashiro T."/>
            <person name="Shiraishi A."/>
            <person name="Satake H."/>
            <person name="Nakayama K."/>
        </authorList>
    </citation>
    <scope>NUCLEOTIDE SEQUENCE</scope>
</reference>
<proteinExistence type="predicted"/>
<reference evidence="1" key="1">
    <citation type="journal article" date="2022" name="Int. J. Mol. Sci.">
        <title>Draft Genome of Tanacetum Coccineum: Genomic Comparison of Closely Related Tanacetum-Family Plants.</title>
        <authorList>
            <person name="Yamashiro T."/>
            <person name="Shiraishi A."/>
            <person name="Nakayama K."/>
            <person name="Satake H."/>
        </authorList>
    </citation>
    <scope>NUCLEOTIDE SEQUENCE</scope>
</reference>
<comment type="caution">
    <text evidence="1">The sequence shown here is derived from an EMBL/GenBank/DDBJ whole genome shotgun (WGS) entry which is preliminary data.</text>
</comment>